<evidence type="ECO:0000256" key="1">
    <source>
        <dbReference type="SAM" id="MobiDB-lite"/>
    </source>
</evidence>
<reference evidence="2" key="1">
    <citation type="journal article" date="2023" name="G3 (Bethesda)">
        <title>A reference genome for the long-term kleptoplast-retaining sea slug Elysia crispata morphotype clarki.</title>
        <authorList>
            <person name="Eastman K.E."/>
            <person name="Pendleton A.L."/>
            <person name="Shaikh M.A."/>
            <person name="Suttiyut T."/>
            <person name="Ogas R."/>
            <person name="Tomko P."/>
            <person name="Gavelis G."/>
            <person name="Widhalm J.R."/>
            <person name="Wisecaver J.H."/>
        </authorList>
    </citation>
    <scope>NUCLEOTIDE SEQUENCE</scope>
    <source>
        <strain evidence="2">ECLA1</strain>
    </source>
</reference>
<feature type="compositionally biased region" description="Polar residues" evidence="1">
    <location>
        <begin position="43"/>
        <end position="62"/>
    </location>
</feature>
<comment type="caution">
    <text evidence="2">The sequence shown here is derived from an EMBL/GenBank/DDBJ whole genome shotgun (WGS) entry which is preliminary data.</text>
</comment>
<evidence type="ECO:0000313" key="3">
    <source>
        <dbReference type="Proteomes" id="UP001283361"/>
    </source>
</evidence>
<feature type="compositionally biased region" description="Polar residues" evidence="1">
    <location>
        <begin position="1"/>
        <end position="13"/>
    </location>
</feature>
<dbReference type="EMBL" id="JAWDGP010000883">
    <property type="protein sequence ID" value="KAK3796422.1"/>
    <property type="molecule type" value="Genomic_DNA"/>
</dbReference>
<dbReference type="AlphaFoldDB" id="A0AAE1B0V2"/>
<sequence>MSYQREPFPSSTIALPGSPELPCQPGGHDYLPVEHTSSHEQSRSQTFRFGINAKTSTSSSGEENAGSLGESRRVALTGGENSRASVGMRSGARHQATSAGEQVCLREEVRGRNSQTYLPYTTCPGVSALEVHIPHLVSLAAGNKNNERLEPRWTHLKD</sequence>
<keyword evidence="3" id="KW-1185">Reference proteome</keyword>
<protein>
    <submittedName>
        <fullName evidence="2">Uncharacterized protein</fullName>
    </submittedName>
</protein>
<dbReference type="Proteomes" id="UP001283361">
    <property type="component" value="Unassembled WGS sequence"/>
</dbReference>
<organism evidence="2 3">
    <name type="scientific">Elysia crispata</name>
    <name type="common">lettuce slug</name>
    <dbReference type="NCBI Taxonomy" id="231223"/>
    <lineage>
        <taxon>Eukaryota</taxon>
        <taxon>Metazoa</taxon>
        <taxon>Spiralia</taxon>
        <taxon>Lophotrochozoa</taxon>
        <taxon>Mollusca</taxon>
        <taxon>Gastropoda</taxon>
        <taxon>Heterobranchia</taxon>
        <taxon>Euthyneura</taxon>
        <taxon>Panpulmonata</taxon>
        <taxon>Sacoglossa</taxon>
        <taxon>Placobranchoidea</taxon>
        <taxon>Plakobranchidae</taxon>
        <taxon>Elysia</taxon>
    </lineage>
</organism>
<accession>A0AAE1B0V2</accession>
<proteinExistence type="predicted"/>
<name>A0AAE1B0V2_9GAST</name>
<feature type="region of interest" description="Disordered" evidence="1">
    <location>
        <begin position="1"/>
        <end position="101"/>
    </location>
</feature>
<evidence type="ECO:0000313" key="2">
    <source>
        <dbReference type="EMBL" id="KAK3796422.1"/>
    </source>
</evidence>
<gene>
    <name evidence="2" type="ORF">RRG08_026677</name>
</gene>